<protein>
    <submittedName>
        <fullName evidence="1">7077_t:CDS:1</fullName>
    </submittedName>
</protein>
<comment type="caution">
    <text evidence="1">The sequence shown here is derived from an EMBL/GenBank/DDBJ whole genome shotgun (WGS) entry which is preliminary data.</text>
</comment>
<evidence type="ECO:0000313" key="1">
    <source>
        <dbReference type="EMBL" id="CAG8458849.1"/>
    </source>
</evidence>
<reference evidence="1" key="1">
    <citation type="submission" date="2021-06" db="EMBL/GenBank/DDBJ databases">
        <authorList>
            <person name="Kallberg Y."/>
            <person name="Tangrot J."/>
            <person name="Rosling A."/>
        </authorList>
    </citation>
    <scope>NUCLEOTIDE SEQUENCE</scope>
    <source>
        <strain evidence="1">AU212A</strain>
    </source>
</reference>
<sequence>MEISIYHINKFKLGHRIKTNSLSLLLAINREFFIIFTASISDWMALITPPIFMAVGAFYMRILGSDTEYNGEFLETILYAVIP</sequence>
<organism evidence="1 2">
    <name type="scientific">Scutellospora calospora</name>
    <dbReference type="NCBI Taxonomy" id="85575"/>
    <lineage>
        <taxon>Eukaryota</taxon>
        <taxon>Fungi</taxon>
        <taxon>Fungi incertae sedis</taxon>
        <taxon>Mucoromycota</taxon>
        <taxon>Glomeromycotina</taxon>
        <taxon>Glomeromycetes</taxon>
        <taxon>Diversisporales</taxon>
        <taxon>Gigasporaceae</taxon>
        <taxon>Scutellospora</taxon>
    </lineage>
</organism>
<dbReference type="Proteomes" id="UP000789860">
    <property type="component" value="Unassembled WGS sequence"/>
</dbReference>
<keyword evidence="2" id="KW-1185">Reference proteome</keyword>
<name>A0ACA9K8D3_9GLOM</name>
<gene>
    <name evidence="1" type="ORF">SCALOS_LOCUS1524</name>
</gene>
<proteinExistence type="predicted"/>
<accession>A0ACA9K8D3</accession>
<evidence type="ECO:0000313" key="2">
    <source>
        <dbReference type="Proteomes" id="UP000789860"/>
    </source>
</evidence>
<feature type="non-terminal residue" evidence="1">
    <location>
        <position position="83"/>
    </location>
</feature>
<dbReference type="EMBL" id="CAJVPM010001063">
    <property type="protein sequence ID" value="CAG8458849.1"/>
    <property type="molecule type" value="Genomic_DNA"/>
</dbReference>